<proteinExistence type="predicted"/>
<organism evidence="1 2">
    <name type="scientific">Coemansia biformis</name>
    <dbReference type="NCBI Taxonomy" id="1286918"/>
    <lineage>
        <taxon>Eukaryota</taxon>
        <taxon>Fungi</taxon>
        <taxon>Fungi incertae sedis</taxon>
        <taxon>Zoopagomycota</taxon>
        <taxon>Kickxellomycotina</taxon>
        <taxon>Kickxellomycetes</taxon>
        <taxon>Kickxellales</taxon>
        <taxon>Kickxellaceae</taxon>
        <taxon>Coemansia</taxon>
    </lineage>
</organism>
<evidence type="ECO:0000313" key="1">
    <source>
        <dbReference type="EMBL" id="KAJ1722890.1"/>
    </source>
</evidence>
<dbReference type="EMBL" id="JANBOI010002298">
    <property type="protein sequence ID" value="KAJ1722890.1"/>
    <property type="molecule type" value="Genomic_DNA"/>
</dbReference>
<comment type="caution">
    <text evidence="1">The sequence shown here is derived from an EMBL/GenBank/DDBJ whole genome shotgun (WGS) entry which is preliminary data.</text>
</comment>
<accession>A0A9W8CQX1</accession>
<dbReference type="AlphaFoldDB" id="A0A9W8CQX1"/>
<gene>
    <name evidence="1" type="ORF">LPJ61_005881</name>
</gene>
<dbReference type="Proteomes" id="UP001143981">
    <property type="component" value="Unassembled WGS sequence"/>
</dbReference>
<evidence type="ECO:0000313" key="2">
    <source>
        <dbReference type="Proteomes" id="UP001143981"/>
    </source>
</evidence>
<protein>
    <submittedName>
        <fullName evidence="1">Uncharacterized protein</fullName>
    </submittedName>
</protein>
<sequence>MDIYTRYGCRQFVPLLADWSLCELPLLGYDPTIEWLDGLKCWRIDVPSNAADTVAPSDASSMSSAMPYYF</sequence>
<keyword evidence="2" id="KW-1185">Reference proteome</keyword>
<feature type="non-terminal residue" evidence="1">
    <location>
        <position position="70"/>
    </location>
</feature>
<reference evidence="1" key="1">
    <citation type="submission" date="2022-07" db="EMBL/GenBank/DDBJ databases">
        <title>Phylogenomic reconstructions and comparative analyses of Kickxellomycotina fungi.</title>
        <authorList>
            <person name="Reynolds N.K."/>
            <person name="Stajich J.E."/>
            <person name="Barry K."/>
            <person name="Grigoriev I.V."/>
            <person name="Crous P."/>
            <person name="Smith M.E."/>
        </authorList>
    </citation>
    <scope>NUCLEOTIDE SEQUENCE</scope>
    <source>
        <strain evidence="1">BCRC 34381</strain>
    </source>
</reference>
<name>A0A9W8CQX1_9FUNG</name>
<dbReference type="OrthoDB" id="5584477at2759"/>